<dbReference type="AlphaFoldDB" id="A0A6G7VGR8"/>
<accession>A0A6G7VGR8</accession>
<organism evidence="10 11">
    <name type="scientific">Caldichromatium japonicum</name>
    <dbReference type="NCBI Taxonomy" id="2699430"/>
    <lineage>
        <taxon>Bacteria</taxon>
        <taxon>Pseudomonadati</taxon>
        <taxon>Pseudomonadota</taxon>
        <taxon>Gammaproteobacteria</taxon>
        <taxon>Chromatiales</taxon>
        <taxon>Chromatiaceae</taxon>
        <taxon>Caldichromatium</taxon>
    </lineage>
</organism>
<proteinExistence type="inferred from homology"/>
<keyword evidence="11" id="KW-1185">Reference proteome</keyword>
<evidence type="ECO:0000256" key="1">
    <source>
        <dbReference type="ARBA" id="ARBA00001286"/>
    </source>
</evidence>
<feature type="domain" description="Methylated-DNA-[protein]-cysteine S-methyltransferase DNA binding" evidence="9">
    <location>
        <begin position="76"/>
        <end position="158"/>
    </location>
</feature>
<keyword evidence="5 10" id="KW-0808">Transferase</keyword>
<keyword evidence="4 10" id="KW-0489">Methyltransferase</keyword>
<dbReference type="SUPFAM" id="SSF46767">
    <property type="entry name" value="Methylated DNA-protein cysteine methyltransferase, C-terminal domain"/>
    <property type="match status" value="1"/>
</dbReference>
<dbReference type="KEGG" id="cjap:GWK36_10995"/>
<dbReference type="GO" id="GO:0032259">
    <property type="term" value="P:methylation"/>
    <property type="evidence" value="ECO:0007669"/>
    <property type="project" value="UniProtKB-KW"/>
</dbReference>
<evidence type="ECO:0000256" key="6">
    <source>
        <dbReference type="ARBA" id="ARBA00022763"/>
    </source>
</evidence>
<evidence type="ECO:0000256" key="4">
    <source>
        <dbReference type="ARBA" id="ARBA00022603"/>
    </source>
</evidence>
<comment type="similarity">
    <text evidence="2">Belongs to the MGMT family.</text>
</comment>
<evidence type="ECO:0000256" key="2">
    <source>
        <dbReference type="ARBA" id="ARBA00008711"/>
    </source>
</evidence>
<dbReference type="InterPro" id="IPR036388">
    <property type="entry name" value="WH-like_DNA-bd_sf"/>
</dbReference>
<dbReference type="InterPro" id="IPR001497">
    <property type="entry name" value="MethylDNA_cys_MeTrfase_AS"/>
</dbReference>
<dbReference type="InterPro" id="IPR036217">
    <property type="entry name" value="MethylDNA_cys_MeTrfase_DNAb"/>
</dbReference>
<dbReference type="InterPro" id="IPR014048">
    <property type="entry name" value="MethylDNA_cys_MeTrfase_DNA-bd"/>
</dbReference>
<evidence type="ECO:0000313" key="11">
    <source>
        <dbReference type="Proteomes" id="UP000502699"/>
    </source>
</evidence>
<keyword evidence="7" id="KW-0234">DNA repair</keyword>
<dbReference type="FunFam" id="1.10.10.10:FF:000214">
    <property type="entry name" value="Methylated-DNA--protein-cysteine methyltransferase"/>
    <property type="match status" value="1"/>
</dbReference>
<sequence>MKPLPADPCGLLTTPLGNLGVRWRGEALVAIDLAPYPNSYGVEPAQPPTAILHQLTDYFCNPQKRFTLPLQLAGTPFRQRLWAILQTIPVGETRSYGELARLLGTSARAVGQACRANPCPIVIPCHRVVGCDGLGGFAGARDGLRLAIKRWLLQHEGALSGGPSPTGILPL</sequence>
<dbReference type="GO" id="GO:0003908">
    <property type="term" value="F:methylated-DNA-[protein]-cysteine S-methyltransferase activity"/>
    <property type="evidence" value="ECO:0007669"/>
    <property type="project" value="UniProtKB-EC"/>
</dbReference>
<evidence type="ECO:0000256" key="8">
    <source>
        <dbReference type="ARBA" id="ARBA00049348"/>
    </source>
</evidence>
<dbReference type="EC" id="2.1.1.63" evidence="3"/>
<protein>
    <recommendedName>
        <fullName evidence="3">methylated-DNA--[protein]-cysteine S-methyltransferase</fullName>
        <ecNumber evidence="3">2.1.1.63</ecNumber>
    </recommendedName>
</protein>
<dbReference type="Gene3D" id="1.10.10.10">
    <property type="entry name" value="Winged helix-like DNA-binding domain superfamily/Winged helix DNA-binding domain"/>
    <property type="match status" value="1"/>
</dbReference>
<comment type="catalytic activity">
    <reaction evidence="8">
        <text>a 6-O-methyl-2'-deoxyguanosine in DNA + L-cysteinyl-[protein] = S-methyl-L-cysteinyl-[protein] + a 2'-deoxyguanosine in DNA</text>
        <dbReference type="Rhea" id="RHEA:24000"/>
        <dbReference type="Rhea" id="RHEA-COMP:10131"/>
        <dbReference type="Rhea" id="RHEA-COMP:10132"/>
        <dbReference type="Rhea" id="RHEA-COMP:11367"/>
        <dbReference type="Rhea" id="RHEA-COMP:11368"/>
        <dbReference type="ChEBI" id="CHEBI:29950"/>
        <dbReference type="ChEBI" id="CHEBI:82612"/>
        <dbReference type="ChEBI" id="CHEBI:85445"/>
        <dbReference type="ChEBI" id="CHEBI:85448"/>
        <dbReference type="EC" id="2.1.1.63"/>
    </reaction>
</comment>
<dbReference type="EMBL" id="CP048029">
    <property type="protein sequence ID" value="QIK39211.1"/>
    <property type="molecule type" value="Genomic_DNA"/>
</dbReference>
<keyword evidence="6" id="KW-0227">DNA damage</keyword>
<dbReference type="PANTHER" id="PTHR10815:SF13">
    <property type="entry name" value="METHYLATED-DNA--PROTEIN-CYSTEINE METHYLTRANSFERASE"/>
    <property type="match status" value="1"/>
</dbReference>
<dbReference type="Proteomes" id="UP000502699">
    <property type="component" value="Chromosome"/>
</dbReference>
<evidence type="ECO:0000259" key="9">
    <source>
        <dbReference type="Pfam" id="PF01035"/>
    </source>
</evidence>
<dbReference type="GO" id="GO:0006281">
    <property type="term" value="P:DNA repair"/>
    <property type="evidence" value="ECO:0007669"/>
    <property type="project" value="UniProtKB-KW"/>
</dbReference>
<dbReference type="Pfam" id="PF01035">
    <property type="entry name" value="DNA_binding_1"/>
    <property type="match status" value="1"/>
</dbReference>
<evidence type="ECO:0000256" key="7">
    <source>
        <dbReference type="ARBA" id="ARBA00023204"/>
    </source>
</evidence>
<comment type="catalytic activity">
    <reaction evidence="1">
        <text>a 4-O-methyl-thymidine in DNA + L-cysteinyl-[protein] = a thymidine in DNA + S-methyl-L-cysteinyl-[protein]</text>
        <dbReference type="Rhea" id="RHEA:53428"/>
        <dbReference type="Rhea" id="RHEA-COMP:10131"/>
        <dbReference type="Rhea" id="RHEA-COMP:10132"/>
        <dbReference type="Rhea" id="RHEA-COMP:13555"/>
        <dbReference type="Rhea" id="RHEA-COMP:13556"/>
        <dbReference type="ChEBI" id="CHEBI:29950"/>
        <dbReference type="ChEBI" id="CHEBI:82612"/>
        <dbReference type="ChEBI" id="CHEBI:137386"/>
        <dbReference type="ChEBI" id="CHEBI:137387"/>
        <dbReference type="EC" id="2.1.1.63"/>
    </reaction>
</comment>
<dbReference type="SUPFAM" id="SSF53155">
    <property type="entry name" value="Methylated DNA-protein cysteine methyltransferase domain"/>
    <property type="match status" value="1"/>
</dbReference>
<dbReference type="PROSITE" id="PS00374">
    <property type="entry name" value="MGMT"/>
    <property type="match status" value="1"/>
</dbReference>
<dbReference type="InterPro" id="IPR036631">
    <property type="entry name" value="MGMT_N_sf"/>
</dbReference>
<name>A0A6G7VGR8_9GAMM</name>
<dbReference type="NCBIfam" id="TIGR00589">
    <property type="entry name" value="ogt"/>
    <property type="match status" value="1"/>
</dbReference>
<dbReference type="CDD" id="cd06445">
    <property type="entry name" value="ATase"/>
    <property type="match status" value="1"/>
</dbReference>
<reference evidence="11" key="1">
    <citation type="submission" date="2020-01" db="EMBL/GenBank/DDBJ databases">
        <title>Caldichromatium gen. nov., sp. nov., a thermophilic purple sulfur bacterium member of the family Chromatiaceae isolated from Nakabusa hot spring, Japan.</title>
        <authorList>
            <person name="Saini M.K."/>
            <person name="Hanada S."/>
            <person name="Tank M."/>
        </authorList>
    </citation>
    <scope>NUCLEOTIDE SEQUENCE [LARGE SCALE GENOMIC DNA]</scope>
    <source>
        <strain evidence="11">No.7</strain>
    </source>
</reference>
<dbReference type="PANTHER" id="PTHR10815">
    <property type="entry name" value="METHYLATED-DNA--PROTEIN-CYSTEINE METHYLTRANSFERASE"/>
    <property type="match status" value="1"/>
</dbReference>
<evidence type="ECO:0000313" key="10">
    <source>
        <dbReference type="EMBL" id="QIK39211.1"/>
    </source>
</evidence>
<evidence type="ECO:0000256" key="3">
    <source>
        <dbReference type="ARBA" id="ARBA00011918"/>
    </source>
</evidence>
<evidence type="ECO:0000256" key="5">
    <source>
        <dbReference type="ARBA" id="ARBA00022679"/>
    </source>
</evidence>
<gene>
    <name evidence="10" type="ORF">GWK36_10995</name>
</gene>